<keyword evidence="3" id="KW-1185">Reference proteome</keyword>
<organism evidence="2 3">
    <name type="scientific">Physocladia obscura</name>
    <dbReference type="NCBI Taxonomy" id="109957"/>
    <lineage>
        <taxon>Eukaryota</taxon>
        <taxon>Fungi</taxon>
        <taxon>Fungi incertae sedis</taxon>
        <taxon>Chytridiomycota</taxon>
        <taxon>Chytridiomycota incertae sedis</taxon>
        <taxon>Chytridiomycetes</taxon>
        <taxon>Chytridiales</taxon>
        <taxon>Chytriomycetaceae</taxon>
        <taxon>Physocladia</taxon>
    </lineage>
</organism>
<accession>A0AAD5XCE4</accession>
<evidence type="ECO:0000313" key="2">
    <source>
        <dbReference type="EMBL" id="KAJ3118160.1"/>
    </source>
</evidence>
<dbReference type="Proteomes" id="UP001211907">
    <property type="component" value="Unassembled WGS sequence"/>
</dbReference>
<gene>
    <name evidence="2" type="ORF">HK100_000664</name>
</gene>
<reference evidence="2" key="1">
    <citation type="submission" date="2020-05" db="EMBL/GenBank/DDBJ databases">
        <title>Phylogenomic resolution of chytrid fungi.</title>
        <authorList>
            <person name="Stajich J.E."/>
            <person name="Amses K."/>
            <person name="Simmons R."/>
            <person name="Seto K."/>
            <person name="Myers J."/>
            <person name="Bonds A."/>
            <person name="Quandt C.A."/>
            <person name="Barry K."/>
            <person name="Liu P."/>
            <person name="Grigoriev I."/>
            <person name="Longcore J.E."/>
            <person name="James T.Y."/>
        </authorList>
    </citation>
    <scope>NUCLEOTIDE SEQUENCE</scope>
    <source>
        <strain evidence="2">JEL0513</strain>
    </source>
</reference>
<comment type="caution">
    <text evidence="2">The sequence shown here is derived from an EMBL/GenBank/DDBJ whole genome shotgun (WGS) entry which is preliminary data.</text>
</comment>
<proteinExistence type="predicted"/>
<sequence>MANKAKNDKASVAVKATKGGGVTKIPNSVNAGTNNRNSKANLTVASSSKAKLQLKKKLATTAMIDDLDASLPNIAGLSKKMKETVTRNISKPPFALLAKRKNVVLALSKKQKDQQKILDDIDDALTMMNAL</sequence>
<feature type="compositionally biased region" description="Polar residues" evidence="1">
    <location>
        <begin position="25"/>
        <end position="44"/>
    </location>
</feature>
<feature type="region of interest" description="Disordered" evidence="1">
    <location>
        <begin position="23"/>
        <end position="44"/>
    </location>
</feature>
<protein>
    <submittedName>
        <fullName evidence="2">Uncharacterized protein</fullName>
    </submittedName>
</protein>
<evidence type="ECO:0000256" key="1">
    <source>
        <dbReference type="SAM" id="MobiDB-lite"/>
    </source>
</evidence>
<dbReference type="AlphaFoldDB" id="A0AAD5XCE4"/>
<dbReference type="EMBL" id="JADGJH010001133">
    <property type="protein sequence ID" value="KAJ3118160.1"/>
    <property type="molecule type" value="Genomic_DNA"/>
</dbReference>
<evidence type="ECO:0000313" key="3">
    <source>
        <dbReference type="Proteomes" id="UP001211907"/>
    </source>
</evidence>
<name>A0AAD5XCE4_9FUNG</name>